<name>A0A4W5NEZ1_9TELE</name>
<dbReference type="PANTHER" id="PTHR33775:SF4">
    <property type="entry name" value="CHROMOSOME 4 OPEN READING FRAME 54"/>
    <property type="match status" value="1"/>
</dbReference>
<sequence length="471" mass="52301">MSGSERRSKCAKNVTGSRSTDDVTNTLPSGKGSEASKQPCNTDTHKKAILASSLLKNVISKKMQFEQERKMERGEISEPYHAPSPFLKQEPEITHRERDRATPKESKDFQRQNSKYSEASSDLTIVCVDELGDLVDTSSCYAKDDCRRQDSLIIASETNLESKNEVGIDTKIGAFEASKSTLLRSQNSAFRSWRDGELEFQKEHKNDKTPEEKPSSSNDNQGETDLYTDPGNSKLTKMTHLLVPNIQLLLSNEIEVSKPLPTVNYSTRAPAGQGEGGVKLRTNNILYVADPVSIVTSKSPEIKISLRSVKENKGDPFNDAKLVPPNIGCNSVKLIKPGDESRCQALATALMGESSEKVPQFMVRDIRDHRAKRQTPIHQVRDVRKLVKSSNHFVSLDNNATAGDLHADQKLSKKGSYRNPSSLSPVIIKYQSVNTNSNVNGKQSVNKTEKSKFKLKEDSFEVCRTSPQQEA</sequence>
<reference evidence="3" key="1">
    <citation type="submission" date="2018-06" db="EMBL/GenBank/DDBJ databases">
        <title>Genome assembly of Danube salmon.</title>
        <authorList>
            <person name="Macqueen D.J."/>
            <person name="Gundappa M.K."/>
        </authorList>
    </citation>
    <scope>NUCLEOTIDE SEQUENCE [LARGE SCALE GENOMIC DNA]</scope>
</reference>
<feature type="region of interest" description="Disordered" evidence="1">
    <location>
        <begin position="1"/>
        <end position="44"/>
    </location>
</feature>
<evidence type="ECO:0000256" key="1">
    <source>
        <dbReference type="SAM" id="MobiDB-lite"/>
    </source>
</evidence>
<feature type="region of interest" description="Disordered" evidence="1">
    <location>
        <begin position="201"/>
        <end position="232"/>
    </location>
</feature>
<dbReference type="Ensembl" id="ENSHHUT00000049615.1">
    <property type="protein sequence ID" value="ENSHHUP00000047869.1"/>
    <property type="gene ID" value="ENSHHUG00000029073.1"/>
</dbReference>
<evidence type="ECO:0000313" key="2">
    <source>
        <dbReference type="Ensembl" id="ENSHHUP00000047869.1"/>
    </source>
</evidence>
<dbReference type="GeneTree" id="ENSGT00940000172047"/>
<evidence type="ECO:0000313" key="3">
    <source>
        <dbReference type="Proteomes" id="UP000314982"/>
    </source>
</evidence>
<proteinExistence type="predicted"/>
<dbReference type="AlphaFoldDB" id="A0A4W5NEZ1"/>
<feature type="compositionally biased region" description="Basic and acidic residues" evidence="1">
    <location>
        <begin position="201"/>
        <end position="214"/>
    </location>
</feature>
<accession>A0A4W5NEZ1</accession>
<feature type="region of interest" description="Disordered" evidence="1">
    <location>
        <begin position="65"/>
        <end position="115"/>
    </location>
</feature>
<dbReference type="InterPro" id="IPR052303">
    <property type="entry name" value="CEFIP"/>
</dbReference>
<feature type="compositionally biased region" description="Polar residues" evidence="1">
    <location>
        <begin position="14"/>
        <end position="28"/>
    </location>
</feature>
<reference evidence="2" key="3">
    <citation type="submission" date="2025-09" db="UniProtKB">
        <authorList>
            <consortium name="Ensembl"/>
        </authorList>
    </citation>
    <scope>IDENTIFICATION</scope>
</reference>
<feature type="compositionally biased region" description="Basic and acidic residues" evidence="1">
    <location>
        <begin position="89"/>
        <end position="110"/>
    </location>
</feature>
<reference evidence="2" key="2">
    <citation type="submission" date="2025-08" db="UniProtKB">
        <authorList>
            <consortium name="Ensembl"/>
        </authorList>
    </citation>
    <scope>IDENTIFICATION</scope>
</reference>
<feature type="compositionally biased region" description="Basic and acidic residues" evidence="1">
    <location>
        <begin position="65"/>
        <end position="78"/>
    </location>
</feature>
<dbReference type="Proteomes" id="UP000314982">
    <property type="component" value="Unassembled WGS sequence"/>
</dbReference>
<dbReference type="STRING" id="62062.ENSHHUP00000047869"/>
<protein>
    <submittedName>
        <fullName evidence="2">Uncharacterized protein</fullName>
    </submittedName>
</protein>
<dbReference type="PANTHER" id="PTHR33775">
    <property type="entry name" value="CARDIAC-ENRICHED FHL2-INTERACTING PROTEIN-RELATED"/>
    <property type="match status" value="1"/>
</dbReference>
<organism evidence="2 3">
    <name type="scientific">Hucho hucho</name>
    <name type="common">huchen</name>
    <dbReference type="NCBI Taxonomy" id="62062"/>
    <lineage>
        <taxon>Eukaryota</taxon>
        <taxon>Metazoa</taxon>
        <taxon>Chordata</taxon>
        <taxon>Craniata</taxon>
        <taxon>Vertebrata</taxon>
        <taxon>Euteleostomi</taxon>
        <taxon>Actinopterygii</taxon>
        <taxon>Neopterygii</taxon>
        <taxon>Teleostei</taxon>
        <taxon>Protacanthopterygii</taxon>
        <taxon>Salmoniformes</taxon>
        <taxon>Salmonidae</taxon>
        <taxon>Salmoninae</taxon>
        <taxon>Hucho</taxon>
    </lineage>
</organism>
<keyword evidence="3" id="KW-1185">Reference proteome</keyword>